<accession>A0ABS9U7Y6</accession>
<keyword evidence="2" id="KW-1185">Reference proteome</keyword>
<sequence length="138" mass="15801">MLKLRGHHLFCMIGFRGMGYSEEYADNMKKIHAQLRRNPHTSFQLIAGADDLCAKFPCDQPYHCDAERVAQQDATFLQKLQLQIGDVLTWHDVEQLVKKSVTPTVINEVCYDCSWREYGVCEEGVGHIQQNKGLFPVT</sequence>
<proteinExistence type="predicted"/>
<dbReference type="Pfam" id="PF06935">
    <property type="entry name" value="DUF1284"/>
    <property type="match status" value="1"/>
</dbReference>
<organism evidence="1 2">
    <name type="scientific">Solibacillus palustris</name>
    <dbReference type="NCBI Taxonomy" id="2908203"/>
    <lineage>
        <taxon>Bacteria</taxon>
        <taxon>Bacillati</taxon>
        <taxon>Bacillota</taxon>
        <taxon>Bacilli</taxon>
        <taxon>Bacillales</taxon>
        <taxon>Caryophanaceae</taxon>
        <taxon>Solibacillus</taxon>
    </lineage>
</organism>
<name>A0ABS9U7Y6_9BACL</name>
<dbReference type="InterPro" id="IPR009702">
    <property type="entry name" value="DUF1284"/>
</dbReference>
<dbReference type="EMBL" id="JAKZFC010000001">
    <property type="protein sequence ID" value="MCH7320289.1"/>
    <property type="molecule type" value="Genomic_DNA"/>
</dbReference>
<evidence type="ECO:0000313" key="1">
    <source>
        <dbReference type="EMBL" id="MCH7320289.1"/>
    </source>
</evidence>
<evidence type="ECO:0000313" key="2">
    <source>
        <dbReference type="Proteomes" id="UP001316087"/>
    </source>
</evidence>
<dbReference type="RefSeq" id="WP_241367313.1">
    <property type="nucleotide sequence ID" value="NZ_JAKZFC010000001.1"/>
</dbReference>
<comment type="caution">
    <text evidence="1">The sequence shown here is derived from an EMBL/GenBank/DDBJ whole genome shotgun (WGS) entry which is preliminary data.</text>
</comment>
<reference evidence="1 2" key="1">
    <citation type="submission" date="2022-03" db="EMBL/GenBank/DDBJ databases">
        <authorList>
            <person name="Jo J.-H."/>
            <person name="Im W.-T."/>
        </authorList>
    </citation>
    <scope>NUCLEOTIDE SEQUENCE [LARGE SCALE GENOMIC DNA]</scope>
    <source>
        <strain evidence="1 2">MA9</strain>
    </source>
</reference>
<dbReference type="Proteomes" id="UP001316087">
    <property type="component" value="Unassembled WGS sequence"/>
</dbReference>
<gene>
    <name evidence="1" type="ORF">LZ480_00190</name>
</gene>
<protein>
    <submittedName>
        <fullName evidence="1">DUF1284 domain-containing protein</fullName>
    </submittedName>
</protein>